<dbReference type="InParanoid" id="A0A165DR15"/>
<evidence type="ECO:0000313" key="4">
    <source>
        <dbReference type="EMBL" id="KZT05443.1"/>
    </source>
</evidence>
<dbReference type="GeneID" id="63829744"/>
<protein>
    <recommendedName>
        <fullName evidence="3">Peptidase C14 caspase domain-containing protein</fullName>
    </recommendedName>
</protein>
<name>A0A165DR15_9APHY</name>
<dbReference type="EMBL" id="KV427630">
    <property type="protein sequence ID" value="KZT05443.1"/>
    <property type="molecule type" value="Genomic_DNA"/>
</dbReference>
<feature type="region of interest" description="Disordered" evidence="2">
    <location>
        <begin position="1"/>
        <end position="23"/>
    </location>
</feature>
<dbReference type="RefSeq" id="XP_040763183.1">
    <property type="nucleotide sequence ID" value="XM_040912716.1"/>
</dbReference>
<organism evidence="4 5">
    <name type="scientific">Laetiporus sulphureus 93-53</name>
    <dbReference type="NCBI Taxonomy" id="1314785"/>
    <lineage>
        <taxon>Eukaryota</taxon>
        <taxon>Fungi</taxon>
        <taxon>Dikarya</taxon>
        <taxon>Basidiomycota</taxon>
        <taxon>Agaricomycotina</taxon>
        <taxon>Agaricomycetes</taxon>
        <taxon>Polyporales</taxon>
        <taxon>Laetiporus</taxon>
    </lineage>
</organism>
<dbReference type="Gene3D" id="3.40.50.1460">
    <property type="match status" value="1"/>
</dbReference>
<dbReference type="GO" id="GO:0006508">
    <property type="term" value="P:proteolysis"/>
    <property type="evidence" value="ECO:0007669"/>
    <property type="project" value="InterPro"/>
</dbReference>
<dbReference type="OrthoDB" id="3223806at2759"/>
<gene>
    <name evidence="4" type="ORF">LAESUDRAFT_760313</name>
</gene>
<dbReference type="PANTHER" id="PTHR48104">
    <property type="entry name" value="METACASPASE-4"/>
    <property type="match status" value="1"/>
</dbReference>
<dbReference type="PANTHER" id="PTHR48104:SF30">
    <property type="entry name" value="METACASPASE-1"/>
    <property type="match status" value="1"/>
</dbReference>
<dbReference type="AlphaFoldDB" id="A0A165DR15"/>
<feature type="domain" description="Peptidase C14 caspase" evidence="3">
    <location>
        <begin position="52"/>
        <end position="291"/>
    </location>
</feature>
<dbReference type="GO" id="GO:0004197">
    <property type="term" value="F:cysteine-type endopeptidase activity"/>
    <property type="evidence" value="ECO:0007669"/>
    <property type="project" value="InterPro"/>
</dbReference>
<dbReference type="InterPro" id="IPR050452">
    <property type="entry name" value="Metacaspase"/>
</dbReference>
<accession>A0A165DR15</accession>
<evidence type="ECO:0000256" key="1">
    <source>
        <dbReference type="ARBA" id="ARBA00009005"/>
    </source>
</evidence>
<proteinExistence type="inferred from homology"/>
<dbReference type="Pfam" id="PF00656">
    <property type="entry name" value="Peptidase_C14"/>
    <property type="match status" value="1"/>
</dbReference>
<reference evidence="4 5" key="1">
    <citation type="journal article" date="2016" name="Mol. Biol. Evol.">
        <title>Comparative Genomics of Early-Diverging Mushroom-Forming Fungi Provides Insights into the Origins of Lignocellulose Decay Capabilities.</title>
        <authorList>
            <person name="Nagy L.G."/>
            <person name="Riley R."/>
            <person name="Tritt A."/>
            <person name="Adam C."/>
            <person name="Daum C."/>
            <person name="Floudas D."/>
            <person name="Sun H."/>
            <person name="Yadav J.S."/>
            <person name="Pangilinan J."/>
            <person name="Larsson K.H."/>
            <person name="Matsuura K."/>
            <person name="Barry K."/>
            <person name="Labutti K."/>
            <person name="Kuo R."/>
            <person name="Ohm R.A."/>
            <person name="Bhattacharya S.S."/>
            <person name="Shirouzu T."/>
            <person name="Yoshinaga Y."/>
            <person name="Martin F.M."/>
            <person name="Grigoriev I.V."/>
            <person name="Hibbett D.S."/>
        </authorList>
    </citation>
    <scope>NUCLEOTIDE SEQUENCE [LARGE SCALE GENOMIC DNA]</scope>
    <source>
        <strain evidence="4 5">93-53</strain>
    </source>
</reference>
<dbReference type="Proteomes" id="UP000076871">
    <property type="component" value="Unassembled WGS sequence"/>
</dbReference>
<dbReference type="GO" id="GO:0005737">
    <property type="term" value="C:cytoplasm"/>
    <property type="evidence" value="ECO:0007669"/>
    <property type="project" value="TreeGrafter"/>
</dbReference>
<comment type="similarity">
    <text evidence="1">Belongs to the peptidase C14B family.</text>
</comment>
<evidence type="ECO:0000259" key="3">
    <source>
        <dbReference type="Pfam" id="PF00656"/>
    </source>
</evidence>
<dbReference type="InterPro" id="IPR011600">
    <property type="entry name" value="Pept_C14_caspase"/>
</dbReference>
<evidence type="ECO:0000256" key="2">
    <source>
        <dbReference type="SAM" id="MobiDB-lite"/>
    </source>
</evidence>
<evidence type="ECO:0000313" key="5">
    <source>
        <dbReference type="Proteomes" id="UP000076871"/>
    </source>
</evidence>
<keyword evidence="5" id="KW-1185">Reference proteome</keyword>
<sequence length="737" mass="82720">MVHAVEGQQNANAEEHSPGTENLNGTVVAETAVSLTHSNVEQTETHTLSRIFALLVTINAYPKHSLSGCINDGEAVRTYLETIHHVPSAHIMSLKDEQATRDGIEKVFKSHLINNTSIKKNDLVVFFFAGHGVKEYTDERWPRQYRGKMECICPQDVDYNRVHGIPSIQLNAWFAELASVKGDNIVAIFDCCHSGDMSRDDFQYREYELETKTYIPIYPDALIDINKWFSASLSSSHLRGARQVLPNCFRYDGLASHVLLSACRPEEKAREAQYRGAFTKALLNRLYEIAQGEGEPTTYISLVATLPTPSQTQNPQCGGTNAGRLLWVNETPFDVDVGFKVTVTQSKLSVAAGSLVGVEKGMKFDVQVAREPSEMLHGFTITTVGPASSSFKVDTAKYTLPELEKKITILSRAIFPDLVTMRFTYYLARQTLQLPSSAPECATLQNRDEADIQIIDLDESTGQWILQNRQPVVNKYAASAASVEAPFNDIWKTCQHIARFNFHLGRKFKTPLQGVKIELYILKRGGPEDDSLSIYEADEQILPDSSRKDVSASCLPEYTIKYNPKFVYGIKIVNDSEYDLYPYLFNFDPYEYSIEKWYTPEHQDTPPLKRKGSIAVGYGVQGARKVVAFDLAEEKSTESSFVKLYFSTTFVHTESLEQVPLNKEAAERKAFLKELPNVGMWDSDTFVFTVTKETQTSAPRLASHTFMRIVLCPLNAEDDDEYGTICDCISNGNGMRS</sequence>